<organism evidence="2">
    <name type="scientific">Ascaris suum</name>
    <name type="common">Pig roundworm</name>
    <name type="synonym">Ascaris lumbricoides</name>
    <dbReference type="NCBI Taxonomy" id="6253"/>
    <lineage>
        <taxon>Eukaryota</taxon>
        <taxon>Metazoa</taxon>
        <taxon>Ecdysozoa</taxon>
        <taxon>Nematoda</taxon>
        <taxon>Chromadorea</taxon>
        <taxon>Rhabditida</taxon>
        <taxon>Spirurina</taxon>
        <taxon>Ascaridomorpha</taxon>
        <taxon>Ascaridoidea</taxon>
        <taxon>Ascarididae</taxon>
        <taxon>Ascaris</taxon>
    </lineage>
</organism>
<reference evidence="2" key="1">
    <citation type="submission" date="2017-06" db="EMBL/GenBank/DDBJ databases">
        <title>Neuropeptides Related to As-NLP-22 Have Different Effects on A. suum Muscle Contraction.</title>
        <authorList>
            <person name="Knickelbine J.J."/>
            <person name="Konop C.J."/>
            <person name="Stretton A.O.W."/>
        </authorList>
    </citation>
    <scope>NUCLEOTIDE SEQUENCE</scope>
</reference>
<evidence type="ECO:0000313" key="2">
    <source>
        <dbReference type="EMBL" id="AWJ58398.1"/>
    </source>
</evidence>
<proteinExistence type="evidence at transcript level"/>
<gene>
    <name evidence="2" type="primary">nlp-23</name>
</gene>
<feature type="chain" id="PRO_5015721373" evidence="1">
    <location>
        <begin position="22"/>
        <end position="111"/>
    </location>
</feature>
<keyword evidence="2" id="KW-0527">Neuropeptide</keyword>
<dbReference type="GO" id="GO:0007218">
    <property type="term" value="P:neuropeptide signaling pathway"/>
    <property type="evidence" value="ECO:0007669"/>
    <property type="project" value="UniProtKB-KW"/>
</dbReference>
<name>A0A2S1VVN4_ASCSU</name>
<protein>
    <submittedName>
        <fullName evidence="2">Neuropeptide-like protein 23</fullName>
    </submittedName>
</protein>
<dbReference type="AlphaFoldDB" id="A0A2S1VVN4"/>
<feature type="signal peptide" evidence="1">
    <location>
        <begin position="1"/>
        <end position="21"/>
    </location>
</feature>
<accession>A0A2S1VVN4</accession>
<dbReference type="EMBL" id="MF346533">
    <property type="protein sequence ID" value="AWJ58398.1"/>
    <property type="molecule type" value="mRNA"/>
</dbReference>
<evidence type="ECO:0000256" key="1">
    <source>
        <dbReference type="SAM" id="SignalP"/>
    </source>
</evidence>
<keyword evidence="1" id="KW-0732">Signal</keyword>
<dbReference type="PROSITE" id="PS51257">
    <property type="entry name" value="PROKAR_LIPOPROTEIN"/>
    <property type="match status" value="1"/>
</dbReference>
<sequence>MMCTWKCVLLVLMVSVLSCDANLAVGRSSLRPSGKRSIALGRFSLRPGKRSIESTAQSLQTILGDKSGWDCSTQQLAMISDVMEGLASLLEDYTSYLGRCSALADIAGNFR</sequence>